<proteinExistence type="predicted"/>
<dbReference type="SUPFAM" id="SSF58104">
    <property type="entry name" value="Methyl-accepting chemotaxis protein (MCP) signaling domain"/>
    <property type="match status" value="1"/>
</dbReference>
<dbReference type="GO" id="GO:0007165">
    <property type="term" value="P:signal transduction"/>
    <property type="evidence" value="ECO:0007669"/>
    <property type="project" value="UniProtKB-KW"/>
</dbReference>
<dbReference type="GO" id="GO:0016020">
    <property type="term" value="C:membrane"/>
    <property type="evidence" value="ECO:0007669"/>
    <property type="project" value="InterPro"/>
</dbReference>
<dbReference type="SMART" id="SM00283">
    <property type="entry name" value="MA"/>
    <property type="match status" value="1"/>
</dbReference>
<accession>A0A3B0YMK5</accession>
<reference evidence="4" key="1">
    <citation type="submission" date="2018-06" db="EMBL/GenBank/DDBJ databases">
        <authorList>
            <person name="Zhirakovskaya E."/>
        </authorList>
    </citation>
    <scope>NUCLEOTIDE SEQUENCE</scope>
</reference>
<dbReference type="PROSITE" id="PS50111">
    <property type="entry name" value="CHEMOTAXIS_TRANSDUC_2"/>
    <property type="match status" value="1"/>
</dbReference>
<keyword evidence="2" id="KW-0472">Membrane</keyword>
<name>A0A3B0YMK5_9ZZZZ</name>
<evidence type="ECO:0000256" key="1">
    <source>
        <dbReference type="ARBA" id="ARBA00023224"/>
    </source>
</evidence>
<organism evidence="4">
    <name type="scientific">hydrothermal vent metagenome</name>
    <dbReference type="NCBI Taxonomy" id="652676"/>
    <lineage>
        <taxon>unclassified sequences</taxon>
        <taxon>metagenomes</taxon>
        <taxon>ecological metagenomes</taxon>
    </lineage>
</organism>
<evidence type="ECO:0000259" key="3">
    <source>
        <dbReference type="PROSITE" id="PS50111"/>
    </source>
</evidence>
<dbReference type="InterPro" id="IPR004089">
    <property type="entry name" value="MCPsignal_dom"/>
</dbReference>
<keyword evidence="2" id="KW-1133">Transmembrane helix</keyword>
<dbReference type="Pfam" id="PF00015">
    <property type="entry name" value="MCPsignal"/>
    <property type="match status" value="1"/>
</dbReference>
<dbReference type="PANTHER" id="PTHR32089">
    <property type="entry name" value="METHYL-ACCEPTING CHEMOTAXIS PROTEIN MCPB"/>
    <property type="match status" value="1"/>
</dbReference>
<feature type="transmembrane region" description="Helical" evidence="2">
    <location>
        <begin position="16"/>
        <end position="48"/>
    </location>
</feature>
<dbReference type="Gene3D" id="1.10.287.950">
    <property type="entry name" value="Methyl-accepting chemotaxis protein"/>
    <property type="match status" value="1"/>
</dbReference>
<keyword evidence="1" id="KW-0807">Transducer</keyword>
<dbReference type="EMBL" id="UOFL01000085">
    <property type="protein sequence ID" value="VAW75519.1"/>
    <property type="molecule type" value="Genomic_DNA"/>
</dbReference>
<keyword evidence="2" id="KW-0812">Transmembrane</keyword>
<gene>
    <name evidence="4" type="ORF">MNBD_GAMMA12-1924</name>
</gene>
<protein>
    <recommendedName>
        <fullName evidence="3">Methyl-accepting transducer domain-containing protein</fullName>
    </recommendedName>
</protein>
<feature type="domain" description="Methyl-accepting transducer" evidence="3">
    <location>
        <begin position="106"/>
        <end position="345"/>
    </location>
</feature>
<sequence>MNIDDNQQKTRKWSPAIVFIVGLFSILVSYFYPVAAYVCILCLTYIAYSLSKELSSSRDENFHDSEQPTHLDDQITLTEAKIINTIKKESDLINGELANFRTILRTAIEELSESFSMMIEQSSQQTELVNQLIASLGQGQDSSITTSVGKFMEKTDEILQYFVTTVIDTSKESMKLVYKLDDMWEENQIISKLLTDLNEISAQTNLLALNAAIEAARAGEHGRGFAVVADEVRALSKKSDSFSGKIKSVINGTITGIGEAREIISSVASKDMKIMSNSRERVDQMNASIVSINEYIEETMGSVASISGEIQLNINRAVVALQFEDMLNQLTLQIERKSKGITEMVGTLIADFIELSAKGSQQEDEKLRILTELPDKLIKQLDSTARQVVTQETIDTGTVDLF</sequence>
<evidence type="ECO:0000256" key="2">
    <source>
        <dbReference type="SAM" id="Phobius"/>
    </source>
</evidence>
<dbReference type="AlphaFoldDB" id="A0A3B0YMK5"/>
<dbReference type="PANTHER" id="PTHR32089:SF112">
    <property type="entry name" value="LYSOZYME-LIKE PROTEIN-RELATED"/>
    <property type="match status" value="1"/>
</dbReference>
<evidence type="ECO:0000313" key="4">
    <source>
        <dbReference type="EMBL" id="VAW75519.1"/>
    </source>
</evidence>